<evidence type="ECO:0000256" key="2">
    <source>
        <dbReference type="ARBA" id="ARBA00008821"/>
    </source>
</evidence>
<evidence type="ECO:0000313" key="8">
    <source>
        <dbReference type="EMBL" id="ROT67650.1"/>
    </source>
</evidence>
<dbReference type="Proteomes" id="UP000283509">
    <property type="component" value="Unassembled WGS sequence"/>
</dbReference>
<feature type="transmembrane region" description="Helical" evidence="7">
    <location>
        <begin position="595"/>
        <end position="611"/>
    </location>
</feature>
<name>A0A423STY0_PENVA</name>
<feature type="transmembrane region" description="Helical" evidence="7">
    <location>
        <begin position="123"/>
        <end position="146"/>
    </location>
</feature>
<dbReference type="EMBL" id="QCYY01002785">
    <property type="protein sequence ID" value="ROT67650.1"/>
    <property type="molecule type" value="Genomic_DNA"/>
</dbReference>
<gene>
    <name evidence="8" type="ORF">C7M84_014272</name>
</gene>
<accession>A0A423STY0</accession>
<organism evidence="8 9">
    <name type="scientific">Penaeus vannamei</name>
    <name type="common">Whiteleg shrimp</name>
    <name type="synonym">Litopenaeus vannamei</name>
    <dbReference type="NCBI Taxonomy" id="6689"/>
    <lineage>
        <taxon>Eukaryota</taxon>
        <taxon>Metazoa</taxon>
        <taxon>Ecdysozoa</taxon>
        <taxon>Arthropoda</taxon>
        <taxon>Crustacea</taxon>
        <taxon>Multicrustacea</taxon>
        <taxon>Malacostraca</taxon>
        <taxon>Eumalacostraca</taxon>
        <taxon>Eucarida</taxon>
        <taxon>Decapoda</taxon>
        <taxon>Dendrobranchiata</taxon>
        <taxon>Penaeoidea</taxon>
        <taxon>Penaeidae</taxon>
        <taxon>Penaeus</taxon>
    </lineage>
</organism>
<keyword evidence="4 7" id="KW-1133">Transmembrane helix</keyword>
<dbReference type="Pfam" id="PF00860">
    <property type="entry name" value="Xan_ur_permease"/>
    <property type="match status" value="2"/>
</dbReference>
<feature type="region of interest" description="Disordered" evidence="6">
    <location>
        <begin position="1"/>
        <end position="28"/>
    </location>
</feature>
<reference evidence="8 9" key="1">
    <citation type="submission" date="2018-04" db="EMBL/GenBank/DDBJ databases">
        <authorList>
            <person name="Zhang X."/>
            <person name="Yuan J."/>
            <person name="Li F."/>
            <person name="Xiang J."/>
        </authorList>
    </citation>
    <scope>NUCLEOTIDE SEQUENCE [LARGE SCALE GENOMIC DNA]</scope>
    <source>
        <tissue evidence="8">Muscle</tissue>
    </source>
</reference>
<evidence type="ECO:0000313" key="9">
    <source>
        <dbReference type="Proteomes" id="UP000283509"/>
    </source>
</evidence>
<feature type="transmembrane region" description="Helical" evidence="7">
    <location>
        <begin position="219"/>
        <end position="236"/>
    </location>
</feature>
<proteinExistence type="inferred from homology"/>
<comment type="caution">
    <text evidence="8">The sequence shown here is derived from an EMBL/GenBank/DDBJ whole genome shotgun (WGS) entry which is preliminary data.</text>
</comment>
<sequence length="726" mass="77670">MSTPTAAPPDDPLLARKSSSTPSVAPAGLAKEPGCKKGSSDLLYAIEDNPSWCECIIFGFQHYLAMVGGTISIPIIISSYLCLEESNPARGVLVSTIIFMSGVITFLQATFGVRLPIIQGGNFSFLIPTIALLTTAHAPCDALPLANMTQAEREEAWQVRMREVQGSIAMSALFQVAVGFTGLIGLLLTWITPLAIVSTVSLVGLSLFDVASKQGSGHWGIYLLTLGLLILMSQHMRDVRVPVPFYERGKGFVMVKCQPFRTTSFLIAIFITWAVCGILTMSGTLPEGSAARTDLTMPMVARAPWFYVPYPGQFGMPTTSVAGTLGMLAGVLASIIESVGDYYACARISGAPMPPTHAINRGIGTEGIGCMIAGLWGTGNGTTSYSGNIGILGITKVGGGRPLCQALLPYAGPLCVGEEMVSLSTSLSLYGLSPSSSLCFSFVLPLSLPLPLLTLFFFPHTTPLFLFPYTTSLFLSSPSPFLSSSLHRPSLSPLFSSLRRPSPSLSSPLHRPSSPLSSSLHRLSPSSSSTQVASRRVVQVSAIIMIVCGMFGKMGAFFVTIPEPIIAAVFTIKFAMITAMGLSTLQFVDLSSSRNLFIPGFSIFFGSLWMQDHGDAISTGAPLFDQTVMVLLQTSMFVGGFLGFLLDNTIPGTDEERGLVAWKEKLQTSAEGGDDVINTCYDLPFGMGLIKRAKWMRYIPFCPRYKGISKDILPSCRKSNKNAAST</sequence>
<evidence type="ECO:0008006" key="10">
    <source>
        <dbReference type="Google" id="ProtNLM"/>
    </source>
</evidence>
<evidence type="ECO:0000256" key="7">
    <source>
        <dbReference type="SAM" id="Phobius"/>
    </source>
</evidence>
<feature type="transmembrane region" description="Helical" evidence="7">
    <location>
        <begin position="264"/>
        <end position="285"/>
    </location>
</feature>
<dbReference type="GO" id="GO:0022857">
    <property type="term" value="F:transmembrane transporter activity"/>
    <property type="evidence" value="ECO:0007669"/>
    <property type="project" value="InterPro"/>
</dbReference>
<comment type="similarity">
    <text evidence="2">Belongs to the nucleobase:cation symporter-2 (NCS2) (TC 2.A.40) family.</text>
</comment>
<feature type="transmembrane region" description="Helical" evidence="7">
    <location>
        <begin position="537"/>
        <end position="559"/>
    </location>
</feature>
<evidence type="ECO:0000256" key="1">
    <source>
        <dbReference type="ARBA" id="ARBA00004141"/>
    </source>
</evidence>
<dbReference type="OrthoDB" id="1641903at2759"/>
<dbReference type="PANTHER" id="PTHR11119">
    <property type="entry name" value="XANTHINE-URACIL / VITAMIN C PERMEASE FAMILY MEMBER"/>
    <property type="match status" value="1"/>
</dbReference>
<keyword evidence="3 7" id="KW-0812">Transmembrane</keyword>
<evidence type="ECO:0000256" key="4">
    <source>
        <dbReference type="ARBA" id="ARBA00022989"/>
    </source>
</evidence>
<dbReference type="GO" id="GO:0016020">
    <property type="term" value="C:membrane"/>
    <property type="evidence" value="ECO:0007669"/>
    <property type="project" value="UniProtKB-SubCell"/>
</dbReference>
<protein>
    <recommendedName>
        <fullName evidence="10">Solute carrier family 23 member 2</fullName>
    </recommendedName>
</protein>
<evidence type="ECO:0000256" key="5">
    <source>
        <dbReference type="ARBA" id="ARBA00023136"/>
    </source>
</evidence>
<dbReference type="STRING" id="6689.A0A423STY0"/>
<feature type="transmembrane region" description="Helical" evidence="7">
    <location>
        <begin position="92"/>
        <end position="111"/>
    </location>
</feature>
<comment type="subcellular location">
    <subcellularLocation>
        <location evidence="1">Membrane</location>
        <topology evidence="1">Multi-pass membrane protein</topology>
    </subcellularLocation>
</comment>
<keyword evidence="5 7" id="KW-0472">Membrane</keyword>
<evidence type="ECO:0000256" key="6">
    <source>
        <dbReference type="SAM" id="MobiDB-lite"/>
    </source>
</evidence>
<dbReference type="AlphaFoldDB" id="A0A423STY0"/>
<feature type="region of interest" description="Disordered" evidence="6">
    <location>
        <begin position="503"/>
        <end position="527"/>
    </location>
</feature>
<feature type="transmembrane region" description="Helical" evidence="7">
    <location>
        <begin position="623"/>
        <end position="646"/>
    </location>
</feature>
<reference evidence="8 9" key="2">
    <citation type="submission" date="2019-01" db="EMBL/GenBank/DDBJ databases">
        <title>The decoding of complex shrimp genome reveals the adaptation for benthos swimmer, frequently molting mechanism and breeding impact on genome.</title>
        <authorList>
            <person name="Sun Y."/>
            <person name="Gao Y."/>
            <person name="Yu Y."/>
        </authorList>
    </citation>
    <scope>NUCLEOTIDE SEQUENCE [LARGE SCALE GENOMIC DNA]</scope>
    <source>
        <tissue evidence="8">Muscle</tissue>
    </source>
</reference>
<dbReference type="InterPro" id="IPR006043">
    <property type="entry name" value="NCS2"/>
</dbReference>
<feature type="transmembrane region" description="Helical" evidence="7">
    <location>
        <begin position="565"/>
        <end position="588"/>
    </location>
</feature>
<feature type="compositionally biased region" description="Pro residues" evidence="6">
    <location>
        <begin position="1"/>
        <end position="11"/>
    </location>
</feature>
<keyword evidence="9" id="KW-1185">Reference proteome</keyword>
<feature type="transmembrane region" description="Helical" evidence="7">
    <location>
        <begin position="63"/>
        <end position="83"/>
    </location>
</feature>
<evidence type="ECO:0000256" key="3">
    <source>
        <dbReference type="ARBA" id="ARBA00022692"/>
    </source>
</evidence>